<evidence type="ECO:0000313" key="1">
    <source>
        <dbReference type="EMBL" id="SVE04383.1"/>
    </source>
</evidence>
<evidence type="ECO:0008006" key="2">
    <source>
        <dbReference type="Google" id="ProtNLM"/>
    </source>
</evidence>
<name>A0A383A9T0_9ZZZZ</name>
<accession>A0A383A9T0</accession>
<protein>
    <recommendedName>
        <fullName evidence="2">Sulfatase N-terminal domain-containing protein</fullName>
    </recommendedName>
</protein>
<dbReference type="AlphaFoldDB" id="A0A383A9T0"/>
<dbReference type="SUPFAM" id="SSF53649">
    <property type="entry name" value="Alkaline phosphatase-like"/>
    <property type="match status" value="1"/>
</dbReference>
<feature type="non-terminal residue" evidence="1">
    <location>
        <position position="44"/>
    </location>
</feature>
<gene>
    <name evidence="1" type="ORF">METZ01_LOCUS457237</name>
</gene>
<dbReference type="InterPro" id="IPR017850">
    <property type="entry name" value="Alkaline_phosphatase_core_sf"/>
</dbReference>
<sequence>MALCLSLTAYAADKNTPYNLLVIQTDEHHFKTLGCYGGKIVKTP</sequence>
<proteinExistence type="predicted"/>
<organism evidence="1">
    <name type="scientific">marine metagenome</name>
    <dbReference type="NCBI Taxonomy" id="408172"/>
    <lineage>
        <taxon>unclassified sequences</taxon>
        <taxon>metagenomes</taxon>
        <taxon>ecological metagenomes</taxon>
    </lineage>
</organism>
<dbReference type="EMBL" id="UINC01190294">
    <property type="protein sequence ID" value="SVE04383.1"/>
    <property type="molecule type" value="Genomic_DNA"/>
</dbReference>
<reference evidence="1" key="1">
    <citation type="submission" date="2018-05" db="EMBL/GenBank/DDBJ databases">
        <authorList>
            <person name="Lanie J.A."/>
            <person name="Ng W.-L."/>
            <person name="Kazmierczak K.M."/>
            <person name="Andrzejewski T.M."/>
            <person name="Davidsen T.M."/>
            <person name="Wayne K.J."/>
            <person name="Tettelin H."/>
            <person name="Glass J.I."/>
            <person name="Rusch D."/>
            <person name="Podicherti R."/>
            <person name="Tsui H.-C.T."/>
            <person name="Winkler M.E."/>
        </authorList>
    </citation>
    <scope>NUCLEOTIDE SEQUENCE</scope>
</reference>